<dbReference type="EMBL" id="SPHZ02000010">
    <property type="protein sequence ID" value="KAF0894595.1"/>
    <property type="molecule type" value="Genomic_DNA"/>
</dbReference>
<dbReference type="Proteomes" id="UP000479710">
    <property type="component" value="Unassembled WGS sequence"/>
</dbReference>
<sequence>MRLALLLFAAPIASLLWRSGDHLPNGAVWKISAVICSYVFNWIFPLSETTIASILFIAAMVVITNDHLSPIAGTAHIQVDTISPPGFSGAPSPKAANGMASSNPLPPPPSFMITATSRKSSSVLERLTASCLSFAQRLLHGLHCESGLHGVQLRCRKRRVDTGDALLELSMWVGATLFAWAHFVVVDLLRGALVSEESMCLLLPNGIMVLFVVGFMVANLFGMATGFTF</sequence>
<keyword evidence="2" id="KW-0732">Signal</keyword>
<evidence type="ECO:0000256" key="2">
    <source>
        <dbReference type="SAM" id="SignalP"/>
    </source>
</evidence>
<proteinExistence type="predicted"/>
<feature type="signal peptide" evidence="2">
    <location>
        <begin position="1"/>
        <end position="15"/>
    </location>
</feature>
<keyword evidence="4" id="KW-1185">Reference proteome</keyword>
<feature type="chain" id="PRO_5026064320" evidence="2">
    <location>
        <begin position="16"/>
        <end position="229"/>
    </location>
</feature>
<feature type="transmembrane region" description="Helical" evidence="1">
    <location>
        <begin position="206"/>
        <end position="227"/>
    </location>
</feature>
<keyword evidence="1" id="KW-0812">Transmembrane</keyword>
<keyword evidence="1" id="KW-1133">Transmembrane helix</keyword>
<feature type="transmembrane region" description="Helical" evidence="1">
    <location>
        <begin position="166"/>
        <end position="186"/>
    </location>
</feature>
<organism evidence="3 4">
    <name type="scientific">Oryza meyeriana var. granulata</name>
    <dbReference type="NCBI Taxonomy" id="110450"/>
    <lineage>
        <taxon>Eukaryota</taxon>
        <taxon>Viridiplantae</taxon>
        <taxon>Streptophyta</taxon>
        <taxon>Embryophyta</taxon>
        <taxon>Tracheophyta</taxon>
        <taxon>Spermatophyta</taxon>
        <taxon>Magnoliopsida</taxon>
        <taxon>Liliopsida</taxon>
        <taxon>Poales</taxon>
        <taxon>Poaceae</taxon>
        <taxon>BOP clade</taxon>
        <taxon>Oryzoideae</taxon>
        <taxon>Oryzeae</taxon>
        <taxon>Oryzinae</taxon>
        <taxon>Oryza</taxon>
        <taxon>Oryza meyeriana</taxon>
    </lineage>
</organism>
<name>A0A6G1C1R3_9ORYZ</name>
<evidence type="ECO:0000313" key="3">
    <source>
        <dbReference type="EMBL" id="KAF0894595.1"/>
    </source>
</evidence>
<comment type="caution">
    <text evidence="3">The sequence shown here is derived from an EMBL/GenBank/DDBJ whole genome shotgun (WGS) entry which is preliminary data.</text>
</comment>
<gene>
    <name evidence="3" type="ORF">E2562_001895</name>
</gene>
<evidence type="ECO:0000256" key="1">
    <source>
        <dbReference type="SAM" id="Phobius"/>
    </source>
</evidence>
<keyword evidence="1" id="KW-0472">Membrane</keyword>
<reference evidence="3 4" key="1">
    <citation type="submission" date="2019-11" db="EMBL/GenBank/DDBJ databases">
        <title>Whole genome sequence of Oryza granulata.</title>
        <authorList>
            <person name="Li W."/>
        </authorList>
    </citation>
    <scope>NUCLEOTIDE SEQUENCE [LARGE SCALE GENOMIC DNA]</scope>
    <source>
        <strain evidence="4">cv. Menghai</strain>
        <tissue evidence="3">Leaf</tissue>
    </source>
</reference>
<accession>A0A6G1C1R3</accession>
<protein>
    <submittedName>
        <fullName evidence="3">Uncharacterized protein</fullName>
    </submittedName>
</protein>
<dbReference type="AlphaFoldDB" id="A0A6G1C1R3"/>
<evidence type="ECO:0000313" key="4">
    <source>
        <dbReference type="Proteomes" id="UP000479710"/>
    </source>
</evidence>